<proteinExistence type="predicted"/>
<evidence type="ECO:0000256" key="2">
    <source>
        <dbReference type="SAM" id="MobiDB-lite"/>
    </source>
</evidence>
<evidence type="ECO:0000313" key="4">
    <source>
        <dbReference type="Proteomes" id="UP000028073"/>
    </source>
</evidence>
<dbReference type="Proteomes" id="UP000028073">
    <property type="component" value="Unassembled WGS sequence"/>
</dbReference>
<feature type="compositionally biased region" description="Basic and acidic residues" evidence="2">
    <location>
        <begin position="425"/>
        <end position="447"/>
    </location>
</feature>
<keyword evidence="1" id="KW-0175">Coiled coil</keyword>
<feature type="coiled-coil region" evidence="1">
    <location>
        <begin position="144"/>
        <end position="171"/>
    </location>
</feature>
<reference evidence="3 4" key="1">
    <citation type="submission" date="2014-06" db="EMBL/GenBank/DDBJ databases">
        <title>Whole Genome Sequences of Three Symbiotic Endozoicomonas Bacteria.</title>
        <authorList>
            <person name="Neave M.J."/>
            <person name="Apprill A."/>
            <person name="Voolstra C.R."/>
        </authorList>
    </citation>
    <scope>NUCLEOTIDE SEQUENCE [LARGE SCALE GENOMIC DNA]</scope>
    <source>
        <strain evidence="3 4">DSM 25634</strain>
    </source>
</reference>
<feature type="compositionally biased region" description="Polar residues" evidence="2">
    <location>
        <begin position="472"/>
        <end position="481"/>
    </location>
</feature>
<protein>
    <submittedName>
        <fullName evidence="3">Uncharacterized protein</fullName>
    </submittedName>
</protein>
<feature type="compositionally biased region" description="Basic and acidic residues" evidence="2">
    <location>
        <begin position="67"/>
        <end position="82"/>
    </location>
</feature>
<dbReference type="EMBL" id="JOKH01000001">
    <property type="protein sequence ID" value="KEQ18819.1"/>
    <property type="molecule type" value="Genomic_DNA"/>
</dbReference>
<keyword evidence="4" id="KW-1185">Reference proteome</keyword>
<feature type="compositionally biased region" description="Basic and acidic residues" evidence="2">
    <location>
        <begin position="454"/>
        <end position="464"/>
    </location>
</feature>
<feature type="region of interest" description="Disordered" evidence="2">
    <location>
        <begin position="395"/>
        <end position="481"/>
    </location>
</feature>
<dbReference type="OrthoDB" id="9830160at2"/>
<name>A0A081NK46_9GAMM</name>
<sequence>MSTGAGSVGGQSPIQTDQLGSHGIVEKPRPKAQGLNRSIEARNHPNYLPPPPPSHGRSQQSVPPDTSVHDRKSEVVEGKKQVGTESSGSTSPAKETTERTLKQKVAHVFGELKRFFKHENWKPVPRELIDGVHSTSLKRDLTARNEKVEALAELKEKGNGLEKKLVDFDKKFSKSLELYETVGAPPKRGKFPAPDGKTYDFSKAELFGDRKEMMAKFRAAFDKDAGFQSYDADRRELRRIRGTEDEPGKRAELKQEIRALSQTLKPRIDAAVAKEAEFRHTKVDREVESVQRKADAEVRQKWTEYRTELKALGEAVGAKKEALAVQKMEHEQRKDYEIPALKAKLKGIKKMRRQRLAEINDNKRLSPEHKQQAKARVEVSFKKLRANLEGQLERMESKVEAHSSDRKALKKEYHQAVDAQAKASKGKDFRKGVEEVREQQVKEEKSALKKHKAVPKEVEQERAAIRKGLQGRMNSTGIKGH</sequence>
<evidence type="ECO:0000313" key="3">
    <source>
        <dbReference type="EMBL" id="KEQ18819.1"/>
    </source>
</evidence>
<feature type="compositionally biased region" description="Polar residues" evidence="2">
    <location>
        <begin position="1"/>
        <end position="19"/>
    </location>
</feature>
<feature type="region of interest" description="Disordered" evidence="2">
    <location>
        <begin position="1"/>
        <end position="102"/>
    </location>
</feature>
<evidence type="ECO:0000256" key="1">
    <source>
        <dbReference type="SAM" id="Coils"/>
    </source>
</evidence>
<comment type="caution">
    <text evidence="3">The sequence shown here is derived from an EMBL/GenBank/DDBJ whole genome shotgun (WGS) entry which is preliminary data.</text>
</comment>
<feature type="compositionally biased region" description="Basic and acidic residues" evidence="2">
    <location>
        <begin position="395"/>
        <end position="415"/>
    </location>
</feature>
<dbReference type="AlphaFoldDB" id="A0A081NK46"/>
<organism evidence="3 4">
    <name type="scientific">Endozoicomonas numazuensis</name>
    <dbReference type="NCBI Taxonomy" id="1137799"/>
    <lineage>
        <taxon>Bacteria</taxon>
        <taxon>Pseudomonadati</taxon>
        <taxon>Pseudomonadota</taxon>
        <taxon>Gammaproteobacteria</taxon>
        <taxon>Oceanospirillales</taxon>
        <taxon>Endozoicomonadaceae</taxon>
        <taxon>Endozoicomonas</taxon>
    </lineage>
</organism>
<gene>
    <name evidence="3" type="ORF">GZ78_01700</name>
</gene>
<accession>A0A081NK46</accession>
<feature type="compositionally biased region" description="Polar residues" evidence="2">
    <location>
        <begin position="83"/>
        <end position="94"/>
    </location>
</feature>
<dbReference type="RefSeq" id="WP_034832213.1">
    <property type="nucleotide sequence ID" value="NZ_JOKH01000001.1"/>
</dbReference>